<dbReference type="OrthoDB" id="8196286at2759"/>
<feature type="transmembrane region" description="Helical" evidence="1">
    <location>
        <begin position="708"/>
        <end position="726"/>
    </location>
</feature>
<feature type="transmembrane region" description="Helical" evidence="1">
    <location>
        <begin position="630"/>
        <end position="653"/>
    </location>
</feature>
<dbReference type="Pfam" id="PF20146">
    <property type="entry name" value="NRF"/>
    <property type="match status" value="1"/>
</dbReference>
<dbReference type="SMART" id="SM00703">
    <property type="entry name" value="NRF"/>
    <property type="match status" value="1"/>
</dbReference>
<protein>
    <submittedName>
        <fullName evidence="6">Nose resistant to fluoxetine protein 6</fullName>
    </submittedName>
</protein>
<dbReference type="AlphaFoldDB" id="A0A7M7MUE7"/>
<keyword evidence="1" id="KW-1133">Transmembrane helix</keyword>
<organism evidence="4">
    <name type="scientific">Apis mellifera</name>
    <name type="common">Honeybee</name>
    <dbReference type="NCBI Taxonomy" id="7460"/>
    <lineage>
        <taxon>Eukaryota</taxon>
        <taxon>Metazoa</taxon>
        <taxon>Ecdysozoa</taxon>
        <taxon>Arthropoda</taxon>
        <taxon>Hexapoda</taxon>
        <taxon>Insecta</taxon>
        <taxon>Pterygota</taxon>
        <taxon>Neoptera</taxon>
        <taxon>Endopterygota</taxon>
        <taxon>Hymenoptera</taxon>
        <taxon>Apocrita</taxon>
        <taxon>Aculeata</taxon>
        <taxon>Apoidea</taxon>
        <taxon>Anthophila</taxon>
        <taxon>Apidae</taxon>
        <taxon>Apis</taxon>
    </lineage>
</organism>
<evidence type="ECO:0000259" key="3">
    <source>
        <dbReference type="SMART" id="SM00703"/>
    </source>
</evidence>
<dbReference type="Pfam" id="PF01757">
    <property type="entry name" value="Acyl_transf_3"/>
    <property type="match status" value="1"/>
</dbReference>
<evidence type="ECO:0000313" key="6">
    <source>
        <dbReference type="RefSeq" id="XP_026301002.1"/>
    </source>
</evidence>
<dbReference type="InterPro" id="IPR052728">
    <property type="entry name" value="O2_lipid_transport_reg"/>
</dbReference>
<feature type="domain" description="Nose resistant-to-fluoxetine protein N-terminal" evidence="3">
    <location>
        <begin position="107"/>
        <end position="257"/>
    </location>
</feature>
<gene>
    <name evidence="6" type="primary">LOC100578042</name>
</gene>
<evidence type="ECO:0000256" key="1">
    <source>
        <dbReference type="SAM" id="Phobius"/>
    </source>
</evidence>
<feature type="transmembrane region" description="Helical" evidence="1">
    <location>
        <begin position="347"/>
        <end position="367"/>
    </location>
</feature>
<feature type="transmembrane region" description="Helical" evidence="1">
    <location>
        <begin position="559"/>
        <end position="580"/>
    </location>
</feature>
<feature type="signal peptide" evidence="2">
    <location>
        <begin position="1"/>
        <end position="16"/>
    </location>
</feature>
<feature type="transmembrane region" description="Helical" evidence="1">
    <location>
        <begin position="278"/>
        <end position="296"/>
    </location>
</feature>
<keyword evidence="1" id="KW-0472">Membrane</keyword>
<accession>A0A7M7MUE7</accession>
<feature type="transmembrane region" description="Helical" evidence="1">
    <location>
        <begin position="665"/>
        <end position="688"/>
    </location>
</feature>
<dbReference type="RefSeq" id="XP_026301002.1">
    <property type="nucleotide sequence ID" value="XM_026445217.1"/>
</dbReference>
<feature type="chain" id="PRO_5044660705" evidence="2">
    <location>
        <begin position="17"/>
        <end position="736"/>
    </location>
</feature>
<keyword evidence="5" id="KW-1185">Reference proteome</keyword>
<proteinExistence type="predicted"/>
<reference evidence="4" key="1">
    <citation type="submission" date="2021-01" db="UniProtKB">
        <authorList>
            <consortium name="EnsemblMetazoa"/>
        </authorList>
    </citation>
    <scope>IDENTIFICATION</scope>
    <source>
        <strain evidence="4">DH4</strain>
    </source>
</reference>
<dbReference type="KEGG" id="ame:100578042"/>
<sequence length="736" mass="84939">MNKALALLIILQAIRANRSIHPSNDVEGIGGAEASSCTLARSIDRSGRNGSFSNETQFCEAWKGTKKNFENGSYHETIGKFPLCAGLTSDGISHMLRFTPNFTFVQNAECREQVNVFLRELRNYKFWAMEMLDSNAKLPSSLLQGNVNQLGDFDQCLNVAARERWNGREIRIKGRYFLTLIDVDATHPITERLVFVMKAHNIFLSNLHEKRGHFFPKFPLIRWALCLPSACSNEDARSVIQHALNEYNLTAGIRFMVRADPNTSYVKHESSNYTKETIYVLCFFAIVACLVAATTMRDYLGTRGEKEKENSLERIAMGFSLRRSAKSLFKKETGPNDITCIHGMKSILAVLLSMAHRNMTLCIMPYMNRIYYSHVAKEPLSVIIRLAMIYTDSFLLFSGTLISFNMTHELTTRGEIRWFRRLVSRYVRLTPMLLVVVLYYAYVMEHTGSGPEWNINVKNADLCKKTGWMNVLYAQIFLPFEDQCASHTYQVSIDMQLSLLAPVLVFVLKFWPTLGILLALSIVSLSTILRYTIMTRNDITIMLYYGLSVEKFYSMSNLIYTIPFYRITPYVCGVALSVLLYRVGKHVKIPKLVVNLGWSLSAIIITWMLYWPRDIMREDYVFDIVSLTNFVVINQILWTLAQCWIIFACYTNNGGVINKFLSHHWFVVFSKISYSFYLIQFIFFFYEIGTIRYPDIFYIFQLINFKQMILLTLSSIVLTLIFDISMQEIKNYIMKK</sequence>
<dbReference type="PANTHER" id="PTHR11161:SF4">
    <property type="entry name" value="DROP DEAD"/>
    <property type="match status" value="1"/>
</dbReference>
<dbReference type="InterPro" id="IPR006621">
    <property type="entry name" value="Nose-resist-to-fluoxetine_N"/>
</dbReference>
<feature type="transmembrane region" description="Helical" evidence="1">
    <location>
        <begin position="426"/>
        <end position="443"/>
    </location>
</feature>
<evidence type="ECO:0000313" key="5">
    <source>
        <dbReference type="Proteomes" id="UP000005203"/>
    </source>
</evidence>
<feature type="transmembrane region" description="Helical" evidence="1">
    <location>
        <begin position="387"/>
        <end position="406"/>
    </location>
</feature>
<evidence type="ECO:0000256" key="2">
    <source>
        <dbReference type="SAM" id="SignalP"/>
    </source>
</evidence>
<reference evidence="6" key="2">
    <citation type="submission" date="2025-04" db="UniProtKB">
        <authorList>
            <consortium name="RefSeq"/>
        </authorList>
    </citation>
    <scope>IDENTIFICATION</scope>
    <source>
        <strain evidence="6">DH4</strain>
        <tissue evidence="6">Whole body</tissue>
    </source>
</reference>
<dbReference type="InterPro" id="IPR002656">
    <property type="entry name" value="Acyl_transf_3_dom"/>
</dbReference>
<dbReference type="GO" id="GO:0016747">
    <property type="term" value="F:acyltransferase activity, transferring groups other than amino-acyl groups"/>
    <property type="evidence" value="ECO:0007669"/>
    <property type="project" value="InterPro"/>
</dbReference>
<reference evidence="5" key="3">
    <citation type="submission" date="2025-05" db="UniProtKB">
        <authorList>
            <consortium name="RefSeq"/>
        </authorList>
    </citation>
    <scope>NUCLEOTIDE SEQUENCE [LARGE SCALE GENOMIC DNA]</scope>
    <source>
        <strain evidence="5">DH4</strain>
    </source>
</reference>
<dbReference type="PANTHER" id="PTHR11161">
    <property type="entry name" value="O-ACYLTRANSFERASE"/>
    <property type="match status" value="1"/>
</dbReference>
<dbReference type="Proteomes" id="UP000005203">
    <property type="component" value="Linkage group LG1"/>
</dbReference>
<keyword evidence="2" id="KW-0732">Signal</keyword>
<evidence type="ECO:0000313" key="4">
    <source>
        <dbReference type="EnsemblMetazoa" id="XP_026301002"/>
    </source>
</evidence>
<dbReference type="GeneID" id="100578042"/>
<name>A0A7M7MUE7_APIME</name>
<accession>A0A8B8HAE9</accession>
<feature type="transmembrane region" description="Helical" evidence="1">
    <location>
        <begin position="592"/>
        <end position="610"/>
    </location>
</feature>
<dbReference type="EnsemblMetazoa" id="XM_026445217">
    <property type="protein sequence ID" value="XP_026301002"/>
    <property type="gene ID" value="LOC100578042"/>
</dbReference>
<keyword evidence="1" id="KW-0812">Transmembrane</keyword>